<feature type="domain" description="ATP-grasp" evidence="5">
    <location>
        <begin position="115"/>
        <end position="322"/>
    </location>
</feature>
<evidence type="ECO:0000256" key="2">
    <source>
        <dbReference type="ARBA" id="ARBA00022598"/>
    </source>
</evidence>
<dbReference type="InterPro" id="IPR016185">
    <property type="entry name" value="PreATP-grasp_dom_sf"/>
</dbReference>
<accession>S7TXR4</accession>
<evidence type="ECO:0000256" key="3">
    <source>
        <dbReference type="ARBA" id="ARBA00023316"/>
    </source>
</evidence>
<comment type="similarity">
    <text evidence="1">Belongs to the D-alanine--D-alanine ligase family.</text>
</comment>
<evidence type="ECO:0000259" key="5">
    <source>
        <dbReference type="PROSITE" id="PS50975"/>
    </source>
</evidence>
<dbReference type="Gene3D" id="3.30.470.20">
    <property type="entry name" value="ATP-grasp fold, B domain"/>
    <property type="match status" value="1"/>
</dbReference>
<dbReference type="PANTHER" id="PTHR23132">
    <property type="entry name" value="D-ALANINE--D-ALANINE LIGASE"/>
    <property type="match status" value="1"/>
</dbReference>
<dbReference type="PATRIC" id="fig|1121405.3.peg.1294"/>
<dbReference type="SUPFAM" id="SSF56059">
    <property type="entry name" value="Glutathione synthetase ATP-binding domain-like"/>
    <property type="match status" value="1"/>
</dbReference>
<dbReference type="Pfam" id="PF07478">
    <property type="entry name" value="Dala_Dala_lig_C"/>
    <property type="match status" value="1"/>
</dbReference>
<dbReference type="PANTHER" id="PTHR23132:SF23">
    <property type="entry name" value="D-ALANINE--D-ALANINE LIGASE B"/>
    <property type="match status" value="1"/>
</dbReference>
<dbReference type="eggNOG" id="COG1181">
    <property type="taxonomic scope" value="Bacteria"/>
</dbReference>
<evidence type="ECO:0000256" key="1">
    <source>
        <dbReference type="ARBA" id="ARBA00010871"/>
    </source>
</evidence>
<proteinExistence type="inferred from homology"/>
<reference evidence="6 7" key="1">
    <citation type="journal article" date="2013" name="Genome Announc.">
        <title>Draft genome sequences for three mercury-methylating, sulfate-reducing bacteria.</title>
        <authorList>
            <person name="Brown S.D."/>
            <person name="Hurt R.A.Jr."/>
            <person name="Gilmour C.C."/>
            <person name="Elias D.A."/>
        </authorList>
    </citation>
    <scope>NUCLEOTIDE SEQUENCE [LARGE SCALE GENOMIC DNA]</scope>
    <source>
        <strain evidence="6 7">DSM 2059</strain>
    </source>
</reference>
<keyword evidence="2 6" id="KW-0436">Ligase</keyword>
<dbReference type="EMBL" id="ATHJ01000071">
    <property type="protein sequence ID" value="EPR41837.1"/>
    <property type="molecule type" value="Genomic_DNA"/>
</dbReference>
<sequence>MTMTIGLTYDLRSEYLAQGYSALETAEFDRDDTIAAIETTLRELGHRTERIGNGRRLVEALAGGRRWDLVFNIAEGLNGIGREAQVPAMLDLYGIPYTFSDPMVMSLTLHKGMTKHVIRDAGVPTSDFLVAESGADVRRVGFMPPYFIKPVAEGTGKGVSPASIIRDRSALVQACEEMIQDFRQAVIIEPYLPGREFTVGILGTGTVARILGTMEVHLKDTAEPGVYSYVNKEECEARVVYRLVRALDDPVVAEAEDVALSAWRVLGCRDAGRIDIRCDAGGRPLFIEVNPLAGIHPQHSDLPIICNQLGFSYRRLVQAIVESAVVRIRKPG</sequence>
<dbReference type="AlphaFoldDB" id="S7TXR4"/>
<dbReference type="RefSeq" id="WP_020876218.1">
    <property type="nucleotide sequence ID" value="NZ_ATHJ01000071.1"/>
</dbReference>
<organism evidence="6 7">
    <name type="scientific">Desulfococcus multivorans DSM 2059</name>
    <dbReference type="NCBI Taxonomy" id="1121405"/>
    <lineage>
        <taxon>Bacteria</taxon>
        <taxon>Pseudomonadati</taxon>
        <taxon>Thermodesulfobacteriota</taxon>
        <taxon>Desulfobacteria</taxon>
        <taxon>Desulfobacterales</taxon>
        <taxon>Desulfococcaceae</taxon>
        <taxon>Desulfococcus</taxon>
    </lineage>
</organism>
<dbReference type="Gene3D" id="3.40.50.20">
    <property type="match status" value="1"/>
</dbReference>
<gene>
    <name evidence="6" type="ORF">dsmv_1836</name>
</gene>
<comment type="caution">
    <text evidence="6">The sequence shown here is derived from an EMBL/GenBank/DDBJ whole genome shotgun (WGS) entry which is preliminary data.</text>
</comment>
<dbReference type="InterPro" id="IPR011761">
    <property type="entry name" value="ATP-grasp"/>
</dbReference>
<dbReference type="SUPFAM" id="SSF52440">
    <property type="entry name" value="PreATP-grasp domain"/>
    <property type="match status" value="1"/>
</dbReference>
<dbReference type="InterPro" id="IPR013815">
    <property type="entry name" value="ATP_grasp_subdomain_1"/>
</dbReference>
<keyword evidence="4" id="KW-0547">Nucleotide-binding</keyword>
<dbReference type="Proteomes" id="UP000014977">
    <property type="component" value="Unassembled WGS sequence"/>
</dbReference>
<name>S7TXR4_DESML</name>
<dbReference type="STRING" id="897.B2D07_00235"/>
<keyword evidence="3" id="KW-0961">Cell wall biogenesis/degradation</keyword>
<dbReference type="GO" id="GO:0071555">
    <property type="term" value="P:cell wall organization"/>
    <property type="evidence" value="ECO:0007669"/>
    <property type="project" value="UniProtKB-KW"/>
</dbReference>
<dbReference type="GO" id="GO:0005524">
    <property type="term" value="F:ATP binding"/>
    <property type="evidence" value="ECO:0007669"/>
    <property type="project" value="UniProtKB-UniRule"/>
</dbReference>
<dbReference type="Gene3D" id="3.30.1490.20">
    <property type="entry name" value="ATP-grasp fold, A domain"/>
    <property type="match status" value="1"/>
</dbReference>
<evidence type="ECO:0000313" key="6">
    <source>
        <dbReference type="EMBL" id="EPR41837.1"/>
    </source>
</evidence>
<dbReference type="GO" id="GO:0046872">
    <property type="term" value="F:metal ion binding"/>
    <property type="evidence" value="ECO:0007669"/>
    <property type="project" value="InterPro"/>
</dbReference>
<dbReference type="GO" id="GO:0008716">
    <property type="term" value="F:D-alanine-D-alanine ligase activity"/>
    <property type="evidence" value="ECO:0007669"/>
    <property type="project" value="InterPro"/>
</dbReference>
<dbReference type="PROSITE" id="PS50975">
    <property type="entry name" value="ATP_GRASP"/>
    <property type="match status" value="1"/>
</dbReference>
<protein>
    <submittedName>
        <fullName evidence="6">D-alanine--D-alanine ligase domain protein</fullName>
    </submittedName>
</protein>
<keyword evidence="7" id="KW-1185">Reference proteome</keyword>
<evidence type="ECO:0000256" key="4">
    <source>
        <dbReference type="PROSITE-ProRule" id="PRU00409"/>
    </source>
</evidence>
<dbReference type="InterPro" id="IPR011095">
    <property type="entry name" value="Dala_Dala_lig_C"/>
</dbReference>
<evidence type="ECO:0000313" key="7">
    <source>
        <dbReference type="Proteomes" id="UP000014977"/>
    </source>
</evidence>
<keyword evidence="4" id="KW-0067">ATP-binding</keyword>